<keyword evidence="3 6" id="KW-0812">Transmembrane</keyword>
<dbReference type="PANTHER" id="PTHR42718:SF9">
    <property type="entry name" value="MAJOR FACILITATOR SUPERFAMILY MULTIDRUG TRANSPORTER MFSC"/>
    <property type="match status" value="1"/>
</dbReference>
<evidence type="ECO:0000256" key="6">
    <source>
        <dbReference type="SAM" id="Phobius"/>
    </source>
</evidence>
<comment type="subcellular location">
    <subcellularLocation>
        <location evidence="1">Cell membrane</location>
        <topology evidence="1">Multi-pass membrane protein</topology>
    </subcellularLocation>
</comment>
<gene>
    <name evidence="8" type="ORF">FYJ76_04250</name>
</gene>
<reference evidence="8 9" key="1">
    <citation type="submission" date="2019-08" db="EMBL/GenBank/DDBJ databases">
        <title>In-depth cultivation of the pig gut microbiome towards novel bacterial diversity and tailored functional studies.</title>
        <authorList>
            <person name="Wylensek D."/>
            <person name="Hitch T.C.A."/>
            <person name="Clavel T."/>
        </authorList>
    </citation>
    <scope>NUCLEOTIDE SEQUENCE [LARGE SCALE GENOMIC DNA]</scope>
    <source>
        <strain evidence="8 9">WCA3-601-WT-6J</strain>
    </source>
</reference>
<evidence type="ECO:0000256" key="1">
    <source>
        <dbReference type="ARBA" id="ARBA00004651"/>
    </source>
</evidence>
<feature type="transmembrane region" description="Helical" evidence="6">
    <location>
        <begin position="199"/>
        <end position="219"/>
    </location>
</feature>
<accession>A0A6I2U0T3</accession>
<evidence type="ECO:0000259" key="7">
    <source>
        <dbReference type="PROSITE" id="PS50850"/>
    </source>
</evidence>
<keyword evidence="2" id="KW-0813">Transport</keyword>
<feature type="transmembrane region" description="Helical" evidence="6">
    <location>
        <begin position="170"/>
        <end position="192"/>
    </location>
</feature>
<keyword evidence="5 6" id="KW-0472">Membrane</keyword>
<feature type="transmembrane region" description="Helical" evidence="6">
    <location>
        <begin position="81"/>
        <end position="104"/>
    </location>
</feature>
<dbReference type="AlphaFoldDB" id="A0A6I2U0T3"/>
<dbReference type="InterPro" id="IPR020846">
    <property type="entry name" value="MFS_dom"/>
</dbReference>
<dbReference type="Proteomes" id="UP000431913">
    <property type="component" value="Unassembled WGS sequence"/>
</dbReference>
<proteinExistence type="predicted"/>
<keyword evidence="4 6" id="KW-1133">Transmembrane helix</keyword>
<feature type="transmembrane region" description="Helical" evidence="6">
    <location>
        <begin position="138"/>
        <end position="158"/>
    </location>
</feature>
<organism evidence="8 9">
    <name type="scientific">Ruthenibacterium lactatiformans</name>
    <dbReference type="NCBI Taxonomy" id="1550024"/>
    <lineage>
        <taxon>Bacteria</taxon>
        <taxon>Bacillati</taxon>
        <taxon>Bacillota</taxon>
        <taxon>Clostridia</taxon>
        <taxon>Eubacteriales</taxon>
        <taxon>Oscillospiraceae</taxon>
        <taxon>Ruthenibacterium</taxon>
    </lineage>
</organism>
<comment type="caution">
    <text evidence="8">The sequence shown here is derived from an EMBL/GenBank/DDBJ whole genome shotgun (WGS) entry which is preliminary data.</text>
</comment>
<dbReference type="Gene3D" id="1.20.1250.20">
    <property type="entry name" value="MFS general substrate transporter like domains"/>
    <property type="match status" value="1"/>
</dbReference>
<dbReference type="PANTHER" id="PTHR42718">
    <property type="entry name" value="MAJOR FACILITATOR SUPERFAMILY MULTIDRUG TRANSPORTER MFSC"/>
    <property type="match status" value="1"/>
</dbReference>
<feature type="transmembrane region" description="Helical" evidence="6">
    <location>
        <begin position="357"/>
        <end position="383"/>
    </location>
</feature>
<dbReference type="EMBL" id="VUNJ01000003">
    <property type="protein sequence ID" value="MST91152.1"/>
    <property type="molecule type" value="Genomic_DNA"/>
</dbReference>
<feature type="transmembrane region" description="Helical" evidence="6">
    <location>
        <begin position="333"/>
        <end position="351"/>
    </location>
</feature>
<feature type="domain" description="Major facilitator superfamily (MFS) profile" evidence="7">
    <location>
        <begin position="15"/>
        <end position="453"/>
    </location>
</feature>
<feature type="transmembrane region" description="Helical" evidence="6">
    <location>
        <begin position="110"/>
        <end position="131"/>
    </location>
</feature>
<name>A0A6I2U0T3_9FIRM</name>
<evidence type="ECO:0000256" key="4">
    <source>
        <dbReference type="ARBA" id="ARBA00022989"/>
    </source>
</evidence>
<feature type="transmembrane region" description="Helical" evidence="6">
    <location>
        <begin position="50"/>
        <end position="69"/>
    </location>
</feature>
<dbReference type="Gene3D" id="1.20.1720.10">
    <property type="entry name" value="Multidrug resistance protein D"/>
    <property type="match status" value="1"/>
</dbReference>
<feature type="transmembrane region" description="Helical" evidence="6">
    <location>
        <begin position="231"/>
        <end position="248"/>
    </location>
</feature>
<dbReference type="GO" id="GO:0022857">
    <property type="term" value="F:transmembrane transporter activity"/>
    <property type="evidence" value="ECO:0007669"/>
    <property type="project" value="InterPro"/>
</dbReference>
<feature type="transmembrane region" description="Helical" evidence="6">
    <location>
        <begin position="269"/>
        <end position="291"/>
    </location>
</feature>
<feature type="transmembrane region" description="Helical" evidence="6">
    <location>
        <begin position="303"/>
        <end position="321"/>
    </location>
</feature>
<protein>
    <submittedName>
        <fullName evidence="8">MFS transporter</fullName>
    </submittedName>
</protein>
<feature type="transmembrane region" description="Helical" evidence="6">
    <location>
        <begin position="427"/>
        <end position="449"/>
    </location>
</feature>
<evidence type="ECO:0000256" key="5">
    <source>
        <dbReference type="ARBA" id="ARBA00023136"/>
    </source>
</evidence>
<dbReference type="InterPro" id="IPR036259">
    <property type="entry name" value="MFS_trans_sf"/>
</dbReference>
<dbReference type="GO" id="GO:0005886">
    <property type="term" value="C:plasma membrane"/>
    <property type="evidence" value="ECO:0007669"/>
    <property type="project" value="UniProtKB-SubCell"/>
</dbReference>
<evidence type="ECO:0000313" key="8">
    <source>
        <dbReference type="EMBL" id="MST91152.1"/>
    </source>
</evidence>
<dbReference type="RefSeq" id="WP_154521713.1">
    <property type="nucleotide sequence ID" value="NZ_VUNJ01000003.1"/>
</dbReference>
<evidence type="ECO:0000313" key="9">
    <source>
        <dbReference type="Proteomes" id="UP000431913"/>
    </source>
</evidence>
<dbReference type="SUPFAM" id="SSF103473">
    <property type="entry name" value="MFS general substrate transporter"/>
    <property type="match status" value="1"/>
</dbReference>
<dbReference type="PROSITE" id="PS50850">
    <property type="entry name" value="MFS"/>
    <property type="match status" value="1"/>
</dbReference>
<dbReference type="Pfam" id="PF07690">
    <property type="entry name" value="MFS_1"/>
    <property type="match status" value="1"/>
</dbReference>
<evidence type="ECO:0000256" key="2">
    <source>
        <dbReference type="ARBA" id="ARBA00022448"/>
    </source>
</evidence>
<evidence type="ECO:0000256" key="3">
    <source>
        <dbReference type="ARBA" id="ARBA00022692"/>
    </source>
</evidence>
<feature type="transmembrane region" description="Helical" evidence="6">
    <location>
        <begin position="404"/>
        <end position="421"/>
    </location>
</feature>
<dbReference type="InterPro" id="IPR011701">
    <property type="entry name" value="MFS"/>
</dbReference>
<sequence length="458" mass="49014">MKQEQTLSPFRRNGILLTLLLSSFITAMSTTVTGNMIPNLMVYFSVSSSAAQWLTSGATLLSGIIIPITAVMMKRMPNKPYYLLAMSLFTIGSLGACVATDFPVLLCSRLIQALGCGMLLSFSQIVILTIYPREKHGVMMAAYSMAATVSSTVGPTYAGLLMDSVGWRGVFVSLWIVGALLIVCGIVFMCNVTPQQPAFLPIGSVALSSAGFAFFIIGLNNMKAGAFHLKSSGVMLLGLCALAAFSVFQLRARQPMLNLRVFQYPQFRLGVFFTICLYLISMGNAVILPILAKIICGFSDTSYGLATVVGALISVFATLFAGKIYDKVGIRPMSFVTVAAYAAYSVLGVFSHEGISIVYIGWLSALQSVAMAAMISPTTTIALSGLHQQDRVDGSAVFNTLRQIASSLASTTAVLLFALLGDDLPAIHGVYLYFGAITLLIAFLSFFVLPHISRANSR</sequence>